<evidence type="ECO:0000259" key="2">
    <source>
        <dbReference type="Pfam" id="PF05678"/>
    </source>
</evidence>
<dbReference type="AlphaFoldDB" id="A0A5J4ZYQ3"/>
<feature type="compositionally biased region" description="Low complexity" evidence="1">
    <location>
        <begin position="1"/>
        <end position="21"/>
    </location>
</feature>
<dbReference type="Pfam" id="PF05678">
    <property type="entry name" value="VQ"/>
    <property type="match status" value="1"/>
</dbReference>
<feature type="domain" description="VQ" evidence="2">
    <location>
        <begin position="61"/>
        <end position="81"/>
    </location>
</feature>
<gene>
    <name evidence="3" type="ORF">F0562_013057</name>
</gene>
<evidence type="ECO:0000256" key="1">
    <source>
        <dbReference type="SAM" id="MobiDB-lite"/>
    </source>
</evidence>
<reference evidence="3 4" key="1">
    <citation type="submission" date="2019-09" db="EMBL/GenBank/DDBJ databases">
        <title>A chromosome-level genome assembly of the Chinese tupelo Nyssa sinensis.</title>
        <authorList>
            <person name="Yang X."/>
            <person name="Kang M."/>
            <person name="Yang Y."/>
            <person name="Xiong H."/>
            <person name="Wang M."/>
            <person name="Zhang Z."/>
            <person name="Wang Z."/>
            <person name="Wu H."/>
            <person name="Ma T."/>
            <person name="Liu J."/>
            <person name="Xi Z."/>
        </authorList>
    </citation>
    <scope>NUCLEOTIDE SEQUENCE [LARGE SCALE GENOMIC DNA]</scope>
    <source>
        <strain evidence="3">J267</strain>
        <tissue evidence="3">Leaf</tissue>
    </source>
</reference>
<feature type="compositionally biased region" description="Polar residues" evidence="1">
    <location>
        <begin position="31"/>
        <end position="40"/>
    </location>
</feature>
<dbReference type="PANTHER" id="PTHR34794:SF1">
    <property type="entry name" value="OS10G0101800 PROTEIN"/>
    <property type="match status" value="1"/>
</dbReference>
<dbReference type="EMBL" id="CM018048">
    <property type="protein sequence ID" value="KAA8522582.1"/>
    <property type="molecule type" value="Genomic_DNA"/>
</dbReference>
<proteinExistence type="predicted"/>
<organism evidence="3 4">
    <name type="scientific">Nyssa sinensis</name>
    <dbReference type="NCBI Taxonomy" id="561372"/>
    <lineage>
        <taxon>Eukaryota</taxon>
        <taxon>Viridiplantae</taxon>
        <taxon>Streptophyta</taxon>
        <taxon>Embryophyta</taxon>
        <taxon>Tracheophyta</taxon>
        <taxon>Spermatophyta</taxon>
        <taxon>Magnoliopsida</taxon>
        <taxon>eudicotyledons</taxon>
        <taxon>Gunneridae</taxon>
        <taxon>Pentapetalae</taxon>
        <taxon>asterids</taxon>
        <taxon>Cornales</taxon>
        <taxon>Nyssaceae</taxon>
        <taxon>Nyssa</taxon>
    </lineage>
</organism>
<dbReference type="OrthoDB" id="689462at2759"/>
<dbReference type="InterPro" id="IPR008889">
    <property type="entry name" value="VQ"/>
</dbReference>
<dbReference type="InterPro" id="IPR039610">
    <property type="entry name" value="VQ29"/>
</dbReference>
<dbReference type="PANTHER" id="PTHR34794">
    <property type="entry name" value="EXPRESSED PROTEIN"/>
    <property type="match status" value="1"/>
</dbReference>
<name>A0A5J4ZYQ3_9ASTE</name>
<evidence type="ECO:0000313" key="4">
    <source>
        <dbReference type="Proteomes" id="UP000325577"/>
    </source>
</evidence>
<dbReference type="Proteomes" id="UP000325577">
    <property type="component" value="Linkage Group LG5"/>
</dbReference>
<feature type="region of interest" description="Disordered" evidence="1">
    <location>
        <begin position="1"/>
        <end position="65"/>
    </location>
</feature>
<sequence length="162" mass="17778">MESYKYSLSSSSSSSSSTYLSFDTQQKKPKPQSSIHSSLHSVRKLPGAKPWKKPIAPLPPTPPRIYKVDSVNFREVVQKLTAAPEFQSRRLQSVAPPPLNLSTTTFSDTVNPAPLQLAPSPNRTPLSATFRDLMTETLDTKPRKFSDSLALAAVDPLGFTYG</sequence>
<protein>
    <recommendedName>
        <fullName evidence="2">VQ domain-containing protein</fullName>
    </recommendedName>
</protein>
<evidence type="ECO:0000313" key="3">
    <source>
        <dbReference type="EMBL" id="KAA8522582.1"/>
    </source>
</evidence>
<feature type="region of interest" description="Disordered" evidence="1">
    <location>
        <begin position="85"/>
        <end position="107"/>
    </location>
</feature>
<keyword evidence="4" id="KW-1185">Reference proteome</keyword>
<accession>A0A5J4ZYQ3</accession>